<organism evidence="2 3">
    <name type="scientific">Zoogloea oryzae</name>
    <dbReference type="NCBI Taxonomy" id="310767"/>
    <lineage>
        <taxon>Bacteria</taxon>
        <taxon>Pseudomonadati</taxon>
        <taxon>Pseudomonadota</taxon>
        <taxon>Betaproteobacteria</taxon>
        <taxon>Rhodocyclales</taxon>
        <taxon>Zoogloeaceae</taxon>
        <taxon>Zoogloea</taxon>
    </lineage>
</organism>
<sequence length="391" mass="41858">MNVRTALLAILLSAPALPAAAATILVGPGESVTRIADAARIAKDGDTVLIRPGTYKGDVAVWAQKSLTIRGFGGRPVLDADGRDADGKGIWVFVNGNYKVENIEFRGARVADGNGAGIRFEHGSLEVRDCVFEDNQNGLITANFDTAELRIYNSSFSRAPREPGRLHHLLYVGHIKSFVLEGSRFHQGYQGHLVKSRAGRNEIRHNLLVDGPGGMASYELEFPEGGVAVVVGNVIAQSADSPNPIVVAYGAEGSRWAENRLLMAHNTLINAGWRPAWFARAWSDKLPPDTQIVTRNNLTVGLGGFSVSLPGDHRGNFPLPGGAIEPESLDFTPPAILRGRVDKPDGPLGELLTPRAEFALPIGTQPLAPPASWAPGAFQSHGMVTRQPAVR</sequence>
<dbReference type="EMBL" id="BSPX01000084">
    <property type="protein sequence ID" value="GLT24314.1"/>
    <property type="molecule type" value="Genomic_DNA"/>
</dbReference>
<name>A0ABQ6FGA4_9RHOO</name>
<gene>
    <name evidence="2" type="ORF">GCM10007933_37910</name>
</gene>
<dbReference type="Proteomes" id="UP001157167">
    <property type="component" value="Unassembled WGS sequence"/>
</dbReference>
<dbReference type="Gene3D" id="2.160.20.10">
    <property type="entry name" value="Single-stranded right-handed beta-helix, Pectin lyase-like"/>
    <property type="match status" value="1"/>
</dbReference>
<evidence type="ECO:0000313" key="3">
    <source>
        <dbReference type="Proteomes" id="UP001157167"/>
    </source>
</evidence>
<keyword evidence="1" id="KW-0732">Signal</keyword>
<keyword evidence="3" id="KW-1185">Reference proteome</keyword>
<accession>A0ABQ6FGA4</accession>
<feature type="chain" id="PRO_5045041225" description="Right handed beta helix domain-containing protein" evidence="1">
    <location>
        <begin position="22"/>
        <end position="391"/>
    </location>
</feature>
<reference evidence="3" key="1">
    <citation type="journal article" date="2019" name="Int. J. Syst. Evol. Microbiol.">
        <title>The Global Catalogue of Microorganisms (GCM) 10K type strain sequencing project: providing services to taxonomists for standard genome sequencing and annotation.</title>
        <authorList>
            <consortium name="The Broad Institute Genomics Platform"/>
            <consortium name="The Broad Institute Genome Sequencing Center for Infectious Disease"/>
            <person name="Wu L."/>
            <person name="Ma J."/>
        </authorList>
    </citation>
    <scope>NUCLEOTIDE SEQUENCE [LARGE SCALE GENOMIC DNA]</scope>
    <source>
        <strain evidence="3">NBRC 102407</strain>
    </source>
</reference>
<dbReference type="SUPFAM" id="SSF51126">
    <property type="entry name" value="Pectin lyase-like"/>
    <property type="match status" value="1"/>
</dbReference>
<dbReference type="InterPro" id="IPR012334">
    <property type="entry name" value="Pectin_lyas_fold"/>
</dbReference>
<feature type="signal peptide" evidence="1">
    <location>
        <begin position="1"/>
        <end position="21"/>
    </location>
</feature>
<proteinExistence type="predicted"/>
<dbReference type="InterPro" id="IPR011050">
    <property type="entry name" value="Pectin_lyase_fold/virulence"/>
</dbReference>
<evidence type="ECO:0000256" key="1">
    <source>
        <dbReference type="SAM" id="SignalP"/>
    </source>
</evidence>
<comment type="caution">
    <text evidence="2">The sequence shown here is derived from an EMBL/GenBank/DDBJ whole genome shotgun (WGS) entry which is preliminary data.</text>
</comment>
<evidence type="ECO:0000313" key="2">
    <source>
        <dbReference type="EMBL" id="GLT24314.1"/>
    </source>
</evidence>
<dbReference type="RefSeq" id="WP_284189481.1">
    <property type="nucleotide sequence ID" value="NZ_BSPX01000084.1"/>
</dbReference>
<protein>
    <recommendedName>
        <fullName evidence="4">Right handed beta helix domain-containing protein</fullName>
    </recommendedName>
</protein>
<evidence type="ECO:0008006" key="4">
    <source>
        <dbReference type="Google" id="ProtNLM"/>
    </source>
</evidence>